<sequence>MAAKEGELCRSWLGAKEGNRCVMQQLLLAVATSSTATTETLRTISALTPPPSPGSPPPPAPPAGAAPTNADVGRSRIFWLQIALRSLSVLFLLVAFGLLIYLSSEFGRTLGLLGYCVDITLLLYNTILFIYALANPPTWRVFHTYSPAPSPLPSPPDAAIPEGPPPPPNFPRPDHSTPGKAGFIGFVEGFALVLSSITGLVVIFVHATPQLCESGHCEREGGKWVRAVAAMLFVVAAIHVGILVSMLVQYYVLPEEESPEEASPGEAGTGAGDIEAQVARPGTRQSG</sequence>
<dbReference type="EMBL" id="JAKWBI020000547">
    <property type="protein sequence ID" value="KAJ2893942.1"/>
    <property type="molecule type" value="Genomic_DNA"/>
</dbReference>
<name>A0AAD5RHX8_9PEZI</name>
<comment type="caution">
    <text evidence="3">The sequence shown here is derived from an EMBL/GenBank/DDBJ whole genome shotgun (WGS) entry which is preliminary data.</text>
</comment>
<dbReference type="Proteomes" id="UP001201980">
    <property type="component" value="Unassembled WGS sequence"/>
</dbReference>
<evidence type="ECO:0000313" key="3">
    <source>
        <dbReference type="EMBL" id="KAJ2893942.1"/>
    </source>
</evidence>
<keyword evidence="4" id="KW-1185">Reference proteome</keyword>
<feature type="transmembrane region" description="Helical" evidence="2">
    <location>
        <begin position="183"/>
        <end position="207"/>
    </location>
</feature>
<feature type="region of interest" description="Disordered" evidence="1">
    <location>
        <begin position="152"/>
        <end position="174"/>
    </location>
</feature>
<feature type="region of interest" description="Disordered" evidence="1">
    <location>
        <begin position="44"/>
        <end position="68"/>
    </location>
</feature>
<feature type="transmembrane region" description="Helical" evidence="2">
    <location>
        <begin position="77"/>
        <end position="100"/>
    </location>
</feature>
<keyword evidence="2" id="KW-1133">Transmembrane helix</keyword>
<protein>
    <submittedName>
        <fullName evidence="3">Uncharacterized protein</fullName>
    </submittedName>
</protein>
<feature type="compositionally biased region" description="Pro residues" evidence="1">
    <location>
        <begin position="152"/>
        <end position="171"/>
    </location>
</feature>
<evidence type="ECO:0000256" key="2">
    <source>
        <dbReference type="SAM" id="Phobius"/>
    </source>
</evidence>
<feature type="transmembrane region" description="Helical" evidence="2">
    <location>
        <begin position="112"/>
        <end position="134"/>
    </location>
</feature>
<keyword evidence="2" id="KW-0472">Membrane</keyword>
<reference evidence="3" key="1">
    <citation type="submission" date="2022-07" db="EMBL/GenBank/DDBJ databases">
        <title>Draft genome sequence of Zalerion maritima ATCC 34329, a (micro)plastics degrading marine fungus.</title>
        <authorList>
            <person name="Paco A."/>
            <person name="Goncalves M.F.M."/>
            <person name="Rocha-Santos T.A.P."/>
            <person name="Alves A."/>
        </authorList>
    </citation>
    <scope>NUCLEOTIDE SEQUENCE</scope>
    <source>
        <strain evidence="3">ATCC 34329</strain>
    </source>
</reference>
<gene>
    <name evidence="3" type="ORF">MKZ38_008065</name>
</gene>
<evidence type="ECO:0000256" key="1">
    <source>
        <dbReference type="SAM" id="MobiDB-lite"/>
    </source>
</evidence>
<feature type="compositionally biased region" description="Pro residues" evidence="1">
    <location>
        <begin position="48"/>
        <end position="64"/>
    </location>
</feature>
<dbReference type="AlphaFoldDB" id="A0AAD5RHX8"/>
<accession>A0AAD5RHX8</accession>
<feature type="transmembrane region" description="Helical" evidence="2">
    <location>
        <begin position="228"/>
        <end position="252"/>
    </location>
</feature>
<keyword evidence="2" id="KW-0812">Transmembrane</keyword>
<evidence type="ECO:0000313" key="4">
    <source>
        <dbReference type="Proteomes" id="UP001201980"/>
    </source>
</evidence>
<organism evidence="3 4">
    <name type="scientific">Zalerion maritima</name>
    <dbReference type="NCBI Taxonomy" id="339359"/>
    <lineage>
        <taxon>Eukaryota</taxon>
        <taxon>Fungi</taxon>
        <taxon>Dikarya</taxon>
        <taxon>Ascomycota</taxon>
        <taxon>Pezizomycotina</taxon>
        <taxon>Sordariomycetes</taxon>
        <taxon>Lulworthiomycetidae</taxon>
        <taxon>Lulworthiales</taxon>
        <taxon>Lulworthiaceae</taxon>
        <taxon>Zalerion</taxon>
    </lineage>
</organism>
<proteinExistence type="predicted"/>
<feature type="region of interest" description="Disordered" evidence="1">
    <location>
        <begin position="257"/>
        <end position="287"/>
    </location>
</feature>